<dbReference type="PRINTS" id="PR00463">
    <property type="entry name" value="EP450I"/>
</dbReference>
<dbReference type="GO" id="GO:0005789">
    <property type="term" value="C:endoplasmic reticulum membrane"/>
    <property type="evidence" value="ECO:0007669"/>
    <property type="project" value="UniProtKB-SubCell"/>
</dbReference>
<evidence type="ECO:0000313" key="18">
    <source>
        <dbReference type="EMBL" id="CAG9791115.1"/>
    </source>
</evidence>
<comment type="similarity">
    <text evidence="4 16">Belongs to the cytochrome P450 family.</text>
</comment>
<dbReference type="GO" id="GO:0005506">
    <property type="term" value="F:iron ion binding"/>
    <property type="evidence" value="ECO:0007669"/>
    <property type="project" value="InterPro"/>
</dbReference>
<proteinExistence type="inferred from homology"/>
<feature type="chain" id="PRO_5040183138" description="unspecific monooxygenase" evidence="17">
    <location>
        <begin position="19"/>
        <end position="514"/>
    </location>
</feature>
<evidence type="ECO:0000256" key="3">
    <source>
        <dbReference type="ARBA" id="ARBA00004406"/>
    </source>
</evidence>
<dbReference type="InterPro" id="IPR001128">
    <property type="entry name" value="Cyt_P450"/>
</dbReference>
<protein>
    <recommendedName>
        <fullName evidence="5">unspecific monooxygenase</fullName>
        <ecNumber evidence="5">1.14.14.1</ecNumber>
    </recommendedName>
</protein>
<keyword evidence="12 16" id="KW-0503">Monooxygenase</keyword>
<comment type="subcellular location">
    <subcellularLocation>
        <location evidence="3">Endoplasmic reticulum membrane</location>
        <topology evidence="3">Peripheral membrane protein</topology>
    </subcellularLocation>
    <subcellularLocation>
        <location evidence="2">Microsome membrane</location>
        <topology evidence="2">Peripheral membrane protein</topology>
    </subcellularLocation>
</comment>
<evidence type="ECO:0000256" key="7">
    <source>
        <dbReference type="ARBA" id="ARBA00022723"/>
    </source>
</evidence>
<dbReference type="InterPro" id="IPR036396">
    <property type="entry name" value="Cyt_P450_sf"/>
</dbReference>
<keyword evidence="9" id="KW-0492">Microsome</keyword>
<dbReference type="GO" id="GO:0020037">
    <property type="term" value="F:heme binding"/>
    <property type="evidence" value="ECO:0007669"/>
    <property type="project" value="InterPro"/>
</dbReference>
<evidence type="ECO:0000256" key="6">
    <source>
        <dbReference type="ARBA" id="ARBA00022617"/>
    </source>
</evidence>
<gene>
    <name evidence="18" type="ORF">DIATSA_LOCUS8748</name>
</gene>
<evidence type="ECO:0000256" key="14">
    <source>
        <dbReference type="ARBA" id="ARBA00047827"/>
    </source>
</evidence>
<keyword evidence="8" id="KW-0256">Endoplasmic reticulum</keyword>
<keyword evidence="11 15" id="KW-0408">Iron</keyword>
<evidence type="ECO:0000256" key="9">
    <source>
        <dbReference type="ARBA" id="ARBA00022848"/>
    </source>
</evidence>
<feature type="binding site" description="axial binding residue" evidence="15">
    <location>
        <position position="453"/>
    </location>
    <ligand>
        <name>heme</name>
        <dbReference type="ChEBI" id="CHEBI:30413"/>
    </ligand>
    <ligandPart>
        <name>Fe</name>
        <dbReference type="ChEBI" id="CHEBI:18248"/>
    </ligandPart>
</feature>
<dbReference type="InterPro" id="IPR002401">
    <property type="entry name" value="Cyt_P450_E_grp-I"/>
</dbReference>
<evidence type="ECO:0000256" key="2">
    <source>
        <dbReference type="ARBA" id="ARBA00004174"/>
    </source>
</evidence>
<reference evidence="18" key="1">
    <citation type="submission" date="2021-12" db="EMBL/GenBank/DDBJ databases">
        <authorList>
            <person name="King R."/>
        </authorList>
    </citation>
    <scope>NUCLEOTIDE SEQUENCE</scope>
</reference>
<evidence type="ECO:0000256" key="10">
    <source>
        <dbReference type="ARBA" id="ARBA00023002"/>
    </source>
</evidence>
<evidence type="ECO:0000256" key="4">
    <source>
        <dbReference type="ARBA" id="ARBA00010617"/>
    </source>
</evidence>
<evidence type="ECO:0000256" key="8">
    <source>
        <dbReference type="ARBA" id="ARBA00022824"/>
    </source>
</evidence>
<evidence type="ECO:0000256" key="15">
    <source>
        <dbReference type="PIRSR" id="PIRSR602401-1"/>
    </source>
</evidence>
<dbReference type="Pfam" id="PF00067">
    <property type="entry name" value="p450"/>
    <property type="match status" value="1"/>
</dbReference>
<sequence>MILIALLLILLTALYYYGTRNHNYWKNKGVKHDKPIPFFGTNAKNYLLRKSLTEMCVEAYQKYPEEKVVGTYMSSHPSLVLRDPEIIKQVLTTDFLYFYGRGLNFNEDVIEPLLRNLFFADGDIWRLLRQRITPAFTSGKLRAMFPLIIERAEKLQSRTTAAAVEGRSIDARDLMARYTTDFIGACGFGLDADSLSDENSAFRKLGIKIFHLSLLDSLVIFLHDLVPGLLKHVKILEDVELEVANIVKAILKQRNYQPSGRNDFIDLLLECKNKGILRGQSIERSKPDGTPEETSVVLDDELMAAQVFVFFAAGFETSSSATSFTLHQLAFHPEVQKKVQEDIDRVLAKHNNKLSYDAIKEMTYLDWAFKEGMRMFPSLGYLIRKCTKKYTFPHINLTIDPEVRVFVPLQALHMDPLYFDNPEEFRPERFDPEVFNNSLKDIYLPFGVGPRACIGERLGHMQSLAGLAAVLSRFSVRPAPETVRHHRVIPQSDVVQCIMGGLPLLFEERKLCCS</sequence>
<name>A0A9N9WHL0_9NEOP</name>
<dbReference type="AlphaFoldDB" id="A0A9N9WHL0"/>
<keyword evidence="17" id="KW-0732">Signal</keyword>
<dbReference type="EC" id="1.14.14.1" evidence="5"/>
<keyword evidence="10 16" id="KW-0560">Oxidoreductase</keyword>
<evidence type="ECO:0000256" key="17">
    <source>
        <dbReference type="SAM" id="SignalP"/>
    </source>
</evidence>
<dbReference type="InterPro" id="IPR017972">
    <property type="entry name" value="Cyt_P450_CS"/>
</dbReference>
<evidence type="ECO:0000256" key="5">
    <source>
        <dbReference type="ARBA" id="ARBA00012109"/>
    </source>
</evidence>
<comment type="cofactor">
    <cofactor evidence="1 15">
        <name>heme</name>
        <dbReference type="ChEBI" id="CHEBI:30413"/>
    </cofactor>
</comment>
<evidence type="ECO:0000313" key="19">
    <source>
        <dbReference type="Proteomes" id="UP001153714"/>
    </source>
</evidence>
<dbReference type="CDD" id="cd11056">
    <property type="entry name" value="CYP6-like"/>
    <property type="match status" value="1"/>
</dbReference>
<dbReference type="PANTHER" id="PTHR24292">
    <property type="entry name" value="CYTOCHROME P450"/>
    <property type="match status" value="1"/>
</dbReference>
<dbReference type="Gene3D" id="1.10.630.10">
    <property type="entry name" value="Cytochrome P450"/>
    <property type="match status" value="1"/>
</dbReference>
<keyword evidence="6 15" id="KW-0349">Heme</keyword>
<dbReference type="SUPFAM" id="SSF48264">
    <property type="entry name" value="Cytochrome P450"/>
    <property type="match status" value="1"/>
</dbReference>
<dbReference type="Proteomes" id="UP001153714">
    <property type="component" value="Chromosome 3"/>
</dbReference>
<keyword evidence="7 15" id="KW-0479">Metal-binding</keyword>
<reference evidence="18" key="2">
    <citation type="submission" date="2022-10" db="EMBL/GenBank/DDBJ databases">
        <authorList>
            <consortium name="ENA_rothamsted_submissions"/>
            <consortium name="culmorum"/>
            <person name="King R."/>
        </authorList>
    </citation>
    <scope>NUCLEOTIDE SEQUENCE</scope>
</reference>
<keyword evidence="13" id="KW-0472">Membrane</keyword>
<dbReference type="FunFam" id="1.10.630.10:FF:000042">
    <property type="entry name" value="Cytochrome P450"/>
    <property type="match status" value="1"/>
</dbReference>
<evidence type="ECO:0000256" key="13">
    <source>
        <dbReference type="ARBA" id="ARBA00023136"/>
    </source>
</evidence>
<dbReference type="PRINTS" id="PR00385">
    <property type="entry name" value="P450"/>
</dbReference>
<dbReference type="PROSITE" id="PS00086">
    <property type="entry name" value="CYTOCHROME_P450"/>
    <property type="match status" value="1"/>
</dbReference>
<dbReference type="EMBL" id="OU893334">
    <property type="protein sequence ID" value="CAG9791115.1"/>
    <property type="molecule type" value="Genomic_DNA"/>
</dbReference>
<organism evidence="18 19">
    <name type="scientific">Diatraea saccharalis</name>
    <name type="common">sugarcane borer</name>
    <dbReference type="NCBI Taxonomy" id="40085"/>
    <lineage>
        <taxon>Eukaryota</taxon>
        <taxon>Metazoa</taxon>
        <taxon>Ecdysozoa</taxon>
        <taxon>Arthropoda</taxon>
        <taxon>Hexapoda</taxon>
        <taxon>Insecta</taxon>
        <taxon>Pterygota</taxon>
        <taxon>Neoptera</taxon>
        <taxon>Endopterygota</taxon>
        <taxon>Lepidoptera</taxon>
        <taxon>Glossata</taxon>
        <taxon>Ditrysia</taxon>
        <taxon>Pyraloidea</taxon>
        <taxon>Crambidae</taxon>
        <taxon>Crambinae</taxon>
        <taxon>Diatraea</taxon>
    </lineage>
</organism>
<evidence type="ECO:0000256" key="1">
    <source>
        <dbReference type="ARBA" id="ARBA00001971"/>
    </source>
</evidence>
<keyword evidence="19" id="KW-1185">Reference proteome</keyword>
<dbReference type="OrthoDB" id="2789670at2759"/>
<feature type="signal peptide" evidence="17">
    <location>
        <begin position="1"/>
        <end position="18"/>
    </location>
</feature>
<evidence type="ECO:0000256" key="16">
    <source>
        <dbReference type="RuleBase" id="RU000461"/>
    </source>
</evidence>
<dbReference type="GO" id="GO:0016712">
    <property type="term" value="F:oxidoreductase activity, acting on paired donors, with incorporation or reduction of molecular oxygen, reduced flavin or flavoprotein as one donor, and incorporation of one atom of oxygen"/>
    <property type="evidence" value="ECO:0007669"/>
    <property type="project" value="UniProtKB-EC"/>
</dbReference>
<dbReference type="PANTHER" id="PTHR24292:SF45">
    <property type="entry name" value="CYTOCHROME P450 6G1-RELATED"/>
    <property type="match status" value="1"/>
</dbReference>
<dbReference type="InterPro" id="IPR050476">
    <property type="entry name" value="Insect_CytP450_Detox"/>
</dbReference>
<evidence type="ECO:0000256" key="11">
    <source>
        <dbReference type="ARBA" id="ARBA00023004"/>
    </source>
</evidence>
<evidence type="ECO:0000256" key="12">
    <source>
        <dbReference type="ARBA" id="ARBA00023033"/>
    </source>
</evidence>
<comment type="catalytic activity">
    <reaction evidence="14">
        <text>an organic molecule + reduced [NADPH--hemoprotein reductase] + O2 = an alcohol + oxidized [NADPH--hemoprotein reductase] + H2O + H(+)</text>
        <dbReference type="Rhea" id="RHEA:17149"/>
        <dbReference type="Rhea" id="RHEA-COMP:11964"/>
        <dbReference type="Rhea" id="RHEA-COMP:11965"/>
        <dbReference type="ChEBI" id="CHEBI:15377"/>
        <dbReference type="ChEBI" id="CHEBI:15378"/>
        <dbReference type="ChEBI" id="CHEBI:15379"/>
        <dbReference type="ChEBI" id="CHEBI:30879"/>
        <dbReference type="ChEBI" id="CHEBI:57618"/>
        <dbReference type="ChEBI" id="CHEBI:58210"/>
        <dbReference type="ChEBI" id="CHEBI:142491"/>
        <dbReference type="EC" id="1.14.14.1"/>
    </reaction>
</comment>
<accession>A0A9N9WHL0</accession>